<name>A0AAU8AD99_9RHOB</name>
<dbReference type="InterPro" id="IPR020556">
    <property type="entry name" value="Amidase_CS"/>
</dbReference>
<dbReference type="RefSeq" id="WP_353471297.1">
    <property type="nucleotide sequence ID" value="NZ_CP123384.1"/>
</dbReference>
<feature type="region of interest" description="Disordered" evidence="1">
    <location>
        <begin position="54"/>
        <end position="73"/>
    </location>
</feature>
<proteinExistence type="predicted"/>
<dbReference type="EMBL" id="CP123384">
    <property type="protein sequence ID" value="XCC92467.1"/>
    <property type="molecule type" value="Genomic_DNA"/>
</dbReference>
<gene>
    <name evidence="3" type="ORF">PVT71_08140</name>
</gene>
<dbReference type="InterPro" id="IPR036928">
    <property type="entry name" value="AS_sf"/>
</dbReference>
<dbReference type="Pfam" id="PF01425">
    <property type="entry name" value="Amidase"/>
    <property type="match status" value="1"/>
</dbReference>
<dbReference type="AlphaFoldDB" id="A0AAU8AD99"/>
<dbReference type="InterPro" id="IPR000120">
    <property type="entry name" value="Amidase"/>
</dbReference>
<accession>A0AAU8AD99</accession>
<reference evidence="3" key="1">
    <citation type="submission" date="2023-02" db="EMBL/GenBank/DDBJ databases">
        <title>Description and genomic characterization of Salipiger bruguierae sp. nov., isolated from the sediment of mangrove plant Bruguiera sexangula.</title>
        <authorList>
            <person name="Long M."/>
        </authorList>
    </citation>
    <scope>NUCLEOTIDE SEQUENCE</scope>
    <source>
        <strain evidence="3">H15</strain>
    </source>
</reference>
<dbReference type="PROSITE" id="PS00571">
    <property type="entry name" value="AMIDASES"/>
    <property type="match status" value="1"/>
</dbReference>
<dbReference type="InterPro" id="IPR023631">
    <property type="entry name" value="Amidase_dom"/>
</dbReference>
<dbReference type="SUPFAM" id="SSF75304">
    <property type="entry name" value="Amidase signature (AS) enzymes"/>
    <property type="match status" value="1"/>
</dbReference>
<evidence type="ECO:0000313" key="3">
    <source>
        <dbReference type="EMBL" id="XCC92467.1"/>
    </source>
</evidence>
<evidence type="ECO:0000259" key="2">
    <source>
        <dbReference type="Pfam" id="PF01425"/>
    </source>
</evidence>
<feature type="compositionally biased region" description="Basic and acidic residues" evidence="1">
    <location>
        <begin position="54"/>
        <end position="63"/>
    </location>
</feature>
<sequence length="452" mass="46870">MSLVTISGILGRLATGETTATALLAELQSRIAARGTLSPFQRLEWERAYEQADLSDRARREGKPQGPLAGVPMAHKDMFDRRGSTVGFGAHPSARKTATATAPVLDRLDRAGAVDFGRLQMSEFAMGPTGQNHHHGMPENPAVAGGVPGGSSSGSGVAVGMGLVPAALGSDTGGSIRVPAACNGVVGFKPGLGVVPLEGAMPLSWTQDTIGPLAASVDCARRVLSVISGGKVRAHAETPRKLRLAFDRGGFVEGISDRMRAALAETRGALAGQGHDLVSLDMGFFADLTEPANVIAIAEAATVHADRLRDCPETYGTQVRARLAQAAGISAQAYLRARQIREIALARTEAEIFAAADLVILPGLADVAPQAEALVHAEGAEIARMISGMTGFTRPGSILGLPVLSLPVAWTSDGPLSLQIMGPRGSEDLIADLAQTLETTRQPVDAVLAELA</sequence>
<organism evidence="3">
    <name type="scientific">Alloyangia sp. H15</name>
    <dbReference type="NCBI Taxonomy" id="3029062"/>
    <lineage>
        <taxon>Bacteria</taxon>
        <taxon>Pseudomonadati</taxon>
        <taxon>Pseudomonadota</taxon>
        <taxon>Alphaproteobacteria</taxon>
        <taxon>Rhodobacterales</taxon>
        <taxon>Roseobacteraceae</taxon>
        <taxon>Alloyangia</taxon>
    </lineage>
</organism>
<dbReference type="PANTHER" id="PTHR11895:SF176">
    <property type="entry name" value="AMIDASE AMID-RELATED"/>
    <property type="match status" value="1"/>
</dbReference>
<feature type="domain" description="Amidase" evidence="2">
    <location>
        <begin position="24"/>
        <end position="429"/>
    </location>
</feature>
<dbReference type="GO" id="GO:0003824">
    <property type="term" value="F:catalytic activity"/>
    <property type="evidence" value="ECO:0007669"/>
    <property type="project" value="InterPro"/>
</dbReference>
<dbReference type="Gene3D" id="3.90.1300.10">
    <property type="entry name" value="Amidase signature (AS) domain"/>
    <property type="match status" value="1"/>
</dbReference>
<dbReference type="PANTHER" id="PTHR11895">
    <property type="entry name" value="TRANSAMIDASE"/>
    <property type="match status" value="1"/>
</dbReference>
<evidence type="ECO:0000256" key="1">
    <source>
        <dbReference type="SAM" id="MobiDB-lite"/>
    </source>
</evidence>
<protein>
    <submittedName>
        <fullName evidence="3">Amidase</fullName>
    </submittedName>
</protein>